<feature type="signal peptide" evidence="6">
    <location>
        <begin position="1"/>
        <end position="21"/>
    </location>
</feature>
<evidence type="ECO:0000256" key="6">
    <source>
        <dbReference type="SAM" id="SignalP"/>
    </source>
</evidence>
<feature type="region of interest" description="Disordered" evidence="5">
    <location>
        <begin position="199"/>
        <end position="237"/>
    </location>
</feature>
<dbReference type="InterPro" id="IPR029055">
    <property type="entry name" value="Ntn_hydrolases_N"/>
</dbReference>
<evidence type="ECO:0000313" key="8">
    <source>
        <dbReference type="Proteomes" id="UP001589887"/>
    </source>
</evidence>
<feature type="compositionally biased region" description="Low complexity" evidence="5">
    <location>
        <begin position="199"/>
        <end position="217"/>
    </location>
</feature>
<dbReference type="PANTHER" id="PTHR34218">
    <property type="entry name" value="PEPTIDASE S45 PENICILLIN AMIDASE"/>
    <property type="match status" value="1"/>
</dbReference>
<dbReference type="Gene3D" id="1.10.439.10">
    <property type="entry name" value="Penicillin Amidohydrolase, domain 1"/>
    <property type="match status" value="1"/>
</dbReference>
<name>A0ABV6THG4_9ACTN</name>
<evidence type="ECO:0000256" key="4">
    <source>
        <dbReference type="ARBA" id="ARBA00023145"/>
    </source>
</evidence>
<dbReference type="Gene3D" id="1.10.1400.10">
    <property type="match status" value="1"/>
</dbReference>
<evidence type="ECO:0000256" key="5">
    <source>
        <dbReference type="SAM" id="MobiDB-lite"/>
    </source>
</evidence>
<evidence type="ECO:0000313" key="7">
    <source>
        <dbReference type="EMBL" id="MFC0844564.1"/>
    </source>
</evidence>
<dbReference type="PANTHER" id="PTHR34218:SF3">
    <property type="entry name" value="ACYL-HOMOSERINE LACTONE ACYLASE PVDQ"/>
    <property type="match status" value="1"/>
</dbReference>
<reference evidence="7 8" key="1">
    <citation type="submission" date="2024-09" db="EMBL/GenBank/DDBJ databases">
        <authorList>
            <person name="Sun Q."/>
            <person name="Mori K."/>
        </authorList>
    </citation>
    <scope>NUCLEOTIDE SEQUENCE [LARGE SCALE GENOMIC DNA]</scope>
    <source>
        <strain evidence="7 8">JCM 4557</strain>
    </source>
</reference>
<dbReference type="EMBL" id="JBHMQV010000009">
    <property type="protein sequence ID" value="MFC0844564.1"/>
    <property type="molecule type" value="Genomic_DNA"/>
</dbReference>
<evidence type="ECO:0000256" key="3">
    <source>
        <dbReference type="ARBA" id="ARBA00022801"/>
    </source>
</evidence>
<dbReference type="Pfam" id="PF01804">
    <property type="entry name" value="Penicil_amidase"/>
    <property type="match status" value="1"/>
</dbReference>
<proteinExistence type="inferred from homology"/>
<comment type="similarity">
    <text evidence="1">Belongs to the peptidase S45 family.</text>
</comment>
<feature type="chain" id="PRO_5046398116" evidence="6">
    <location>
        <begin position="22"/>
        <end position="785"/>
    </location>
</feature>
<evidence type="ECO:0000256" key="1">
    <source>
        <dbReference type="ARBA" id="ARBA00006586"/>
    </source>
</evidence>
<sequence length="785" mass="83255">MVAVLCLASGAAALLPASASAAPEPNGKRVGDHGYTAQIRRTEYGIPHVLARDYGGLGYGYGYAFAQDNLCQLADQVVTLRGERSRYLGPTETTADGTPNLASDTYHQGLRQAGTVRRLLDRPAPLGPTPELRRMVEGYAAGYNRYLRDTGTAHLPDPTCKGKPWVGPINATDIWNLVYDVNGASGATALKQAIATATPPTGAAGKAATSSTPSTSKGPRRDDLGSNGWALGRDTTRGRDGMLLANPHLAWIGGDRFYQVQLTIPGVIDVAGASIYGTPVVEIGHTRTLAWTHTTSYTDHASLYRLALAPGDPTSYLVDGKAVPMTRRTVPVTVRGADGKVSTVSSTLYTSRYGPVLAEGWTRTEAYALRDANVDNLRSMNEWLAIGRAGSVAQLKQAHQTYQGIPWTYTIATDTTGTAYFSDSSAVPHVADDRLKRCALAGGGGGEDLPGVLDGSTAACDWGSDPDALVPGIFGPGHQPRLTRTDYVANSNNDSTLTNPAEPLAGYPRMYRAGVPLGPRAQLGLQMIAGRRDGSDGLGAPGFSLPTLQASMLGDRNYTAELGRDDAVAMCRAHPVLTATDGTEVDVRAACDVLAAWDTRDDPGSRGAVLWKAFRTRVGGPHAWWRVPYDPAQPLTTPRGLNGDEPQVRRALADAVRKLAADKVPLDAPMGSVQRWAGIPLPGCSGGEGCFNVVNASPTSGSGGATRPSSPDDYASGSSFIMTTELTAQGPRTRTILTYGQSANPESPHYTDQTVLFSHKRWVTERFTEAEIASDPRLRTISLRG</sequence>
<keyword evidence="8" id="KW-1185">Reference proteome</keyword>
<dbReference type="RefSeq" id="WP_394318889.1">
    <property type="nucleotide sequence ID" value="NZ_JBHMQV010000009.1"/>
</dbReference>
<organism evidence="7 8">
    <name type="scientific">Streptomyces noboritoensis</name>
    <dbReference type="NCBI Taxonomy" id="67337"/>
    <lineage>
        <taxon>Bacteria</taxon>
        <taxon>Bacillati</taxon>
        <taxon>Actinomycetota</taxon>
        <taxon>Actinomycetes</taxon>
        <taxon>Kitasatosporales</taxon>
        <taxon>Streptomycetaceae</taxon>
        <taxon>Streptomyces</taxon>
    </lineage>
</organism>
<keyword evidence="4" id="KW-0865">Zymogen</keyword>
<evidence type="ECO:0000256" key="2">
    <source>
        <dbReference type="ARBA" id="ARBA00022729"/>
    </source>
</evidence>
<accession>A0ABV6THG4</accession>
<dbReference type="Gene3D" id="3.60.20.10">
    <property type="entry name" value="Glutamine Phosphoribosylpyrophosphate, subunit 1, domain 1"/>
    <property type="match status" value="1"/>
</dbReference>
<dbReference type="InterPro" id="IPR002692">
    <property type="entry name" value="S45"/>
</dbReference>
<keyword evidence="2 6" id="KW-0732">Signal</keyword>
<comment type="caution">
    <text evidence="7">The sequence shown here is derived from an EMBL/GenBank/DDBJ whole genome shotgun (WGS) entry which is preliminary data.</text>
</comment>
<dbReference type="SUPFAM" id="SSF56235">
    <property type="entry name" value="N-terminal nucleophile aminohydrolases (Ntn hydrolases)"/>
    <property type="match status" value="1"/>
</dbReference>
<protein>
    <submittedName>
        <fullName evidence="7">Penicillin acylase family protein</fullName>
    </submittedName>
</protein>
<dbReference type="InterPro" id="IPR043147">
    <property type="entry name" value="Penicillin_amidase_A-knob"/>
</dbReference>
<keyword evidence="3" id="KW-0378">Hydrolase</keyword>
<dbReference type="Gene3D" id="2.30.120.10">
    <property type="match status" value="1"/>
</dbReference>
<dbReference type="Proteomes" id="UP001589887">
    <property type="component" value="Unassembled WGS sequence"/>
</dbReference>
<dbReference type="InterPro" id="IPR043146">
    <property type="entry name" value="Penicillin_amidase_N_B-knob"/>
</dbReference>
<gene>
    <name evidence="7" type="ORF">ACFH04_12730</name>
</gene>
<dbReference type="InterPro" id="IPR023343">
    <property type="entry name" value="Penicillin_amidase_dom1"/>
</dbReference>